<reference evidence="4 5" key="1">
    <citation type="submission" date="2016-10" db="EMBL/GenBank/DDBJ databases">
        <authorList>
            <person name="Cai Z."/>
        </authorList>
    </citation>
    <scope>NUCLEOTIDE SEQUENCE [LARGE SCALE GENOMIC DNA]</scope>
</reference>
<dbReference type="EMBL" id="FNXT01000135">
    <property type="protein sequence ID" value="SZX61316.1"/>
    <property type="molecule type" value="Genomic_DNA"/>
</dbReference>
<name>A0A383WQ07_TETOB</name>
<dbReference type="AlphaFoldDB" id="A0A383WQ07"/>
<evidence type="ECO:0000313" key="5">
    <source>
        <dbReference type="Proteomes" id="UP000256970"/>
    </source>
</evidence>
<dbReference type="GO" id="GO:0005930">
    <property type="term" value="C:axoneme"/>
    <property type="evidence" value="ECO:0007669"/>
    <property type="project" value="UniProtKB-SubCell"/>
</dbReference>
<evidence type="ECO:0000256" key="1">
    <source>
        <dbReference type="ARBA" id="ARBA00004430"/>
    </source>
</evidence>
<accession>A0A383WQ07</accession>
<feature type="coiled-coil region" evidence="2">
    <location>
        <begin position="384"/>
        <end position="411"/>
    </location>
</feature>
<gene>
    <name evidence="3" type="ORF">BQ4739_LOCUS1824</name>
    <name evidence="4" type="ORF">BQ4739_LOCUS19536</name>
</gene>
<evidence type="ECO:0000313" key="3">
    <source>
        <dbReference type="EMBL" id="SZX61316.1"/>
    </source>
</evidence>
<dbReference type="Proteomes" id="UP000256970">
    <property type="component" value="Unassembled WGS sequence"/>
</dbReference>
<proteinExistence type="predicted"/>
<dbReference type="InterPro" id="IPR032675">
    <property type="entry name" value="LRR_dom_sf"/>
</dbReference>
<keyword evidence="2" id="KW-0175">Coiled coil</keyword>
<dbReference type="Gene3D" id="3.80.10.10">
    <property type="entry name" value="Ribonuclease Inhibitor"/>
    <property type="match status" value="1"/>
</dbReference>
<keyword evidence="5" id="KW-1185">Reference proteome</keyword>
<dbReference type="SUPFAM" id="SSF52047">
    <property type="entry name" value="RNI-like"/>
    <property type="match status" value="1"/>
</dbReference>
<organism evidence="4 5">
    <name type="scientific">Tetradesmus obliquus</name>
    <name type="common">Green alga</name>
    <name type="synonym">Acutodesmus obliquus</name>
    <dbReference type="NCBI Taxonomy" id="3088"/>
    <lineage>
        <taxon>Eukaryota</taxon>
        <taxon>Viridiplantae</taxon>
        <taxon>Chlorophyta</taxon>
        <taxon>core chlorophytes</taxon>
        <taxon>Chlorophyceae</taxon>
        <taxon>CS clade</taxon>
        <taxon>Sphaeropleales</taxon>
        <taxon>Scenedesmaceae</taxon>
        <taxon>Tetradesmus</taxon>
    </lineage>
</organism>
<dbReference type="EMBL" id="FNXT01001361">
    <property type="protein sequence ID" value="SZX79254.1"/>
    <property type="molecule type" value="Genomic_DNA"/>
</dbReference>
<protein>
    <submittedName>
        <fullName evidence="4">Uncharacterized protein</fullName>
    </submittedName>
</protein>
<sequence length="412" mass="44101">MIRSELAALPNLQSIKIEGHGAAACLSSGIDLGSTFSQLTFICLGSIKSQAGIEQLLPALPASLVQLDLGVDLPKQLALGAELSDSDRQWLLQLQRGMQMAHLTSLTKLAIHGNRMVIEEHSLLPPNLVSLRVPMVMHEGPLLQLTRLQHLDIHSCSMPGAAGLAGIARCLTQLTSVTAGWVQIEDEDAPQVISDLAMLPLKSLNVLSYGPPVLVAAADGIEAAAMEYSSPAAVGALLGQLTGLTRLELATGAYRVADVAASLAHLTGLQELELSMTNSERVMLRGRVARYEALVNAIVASKHLRKLRASFPWFEPAAAEGDRPHPIMCLQAVTQLTYLDLKDLEDVGSAADGVREPDWAALLQSLPGVKLGQELTNVKVKLLEAQAKQLMTSMQAELDSLRRKVAALSERV</sequence>
<comment type="subcellular location">
    <subcellularLocation>
        <location evidence="1">Cytoplasm</location>
        <location evidence="1">Cytoskeleton</location>
        <location evidence="1">Cilium axoneme</location>
    </subcellularLocation>
</comment>
<evidence type="ECO:0000313" key="4">
    <source>
        <dbReference type="EMBL" id="SZX79254.1"/>
    </source>
</evidence>
<evidence type="ECO:0000256" key="2">
    <source>
        <dbReference type="SAM" id="Coils"/>
    </source>
</evidence>